<evidence type="ECO:0000313" key="4">
    <source>
        <dbReference type="Proteomes" id="UP000077202"/>
    </source>
</evidence>
<accession>A0A176VJN0</accession>
<protein>
    <recommendedName>
        <fullName evidence="2">DUF7731 domain-containing protein</fullName>
    </recommendedName>
</protein>
<dbReference type="InterPro" id="IPR056633">
    <property type="entry name" value="DUF7731"/>
</dbReference>
<evidence type="ECO:0000256" key="1">
    <source>
        <dbReference type="SAM" id="SignalP"/>
    </source>
</evidence>
<proteinExistence type="predicted"/>
<evidence type="ECO:0000313" key="3">
    <source>
        <dbReference type="EMBL" id="OAE21159.1"/>
    </source>
</evidence>
<organism evidence="3 4">
    <name type="scientific">Marchantia polymorpha subsp. ruderalis</name>
    <dbReference type="NCBI Taxonomy" id="1480154"/>
    <lineage>
        <taxon>Eukaryota</taxon>
        <taxon>Viridiplantae</taxon>
        <taxon>Streptophyta</taxon>
        <taxon>Embryophyta</taxon>
        <taxon>Marchantiophyta</taxon>
        <taxon>Marchantiopsida</taxon>
        <taxon>Marchantiidae</taxon>
        <taxon>Marchantiales</taxon>
        <taxon>Marchantiaceae</taxon>
        <taxon>Marchantia</taxon>
    </lineage>
</organism>
<gene>
    <name evidence="3" type="ORF">AXG93_872s1280</name>
</gene>
<feature type="chain" id="PRO_5008051841" description="DUF7731 domain-containing protein" evidence="1">
    <location>
        <begin position="27"/>
        <end position="136"/>
    </location>
</feature>
<reference evidence="3" key="1">
    <citation type="submission" date="2016-03" db="EMBL/GenBank/DDBJ databases">
        <title>Mechanisms controlling the formation of the plant cell surface in tip-growing cells are functionally conserved among land plants.</title>
        <authorList>
            <person name="Honkanen S."/>
            <person name="Jones V.A."/>
            <person name="Morieri G."/>
            <person name="Champion C."/>
            <person name="Hetherington A.J."/>
            <person name="Kelly S."/>
            <person name="Saint-Marcoux D."/>
            <person name="Proust H."/>
            <person name="Prescott H."/>
            <person name="Dolan L."/>
        </authorList>
    </citation>
    <scope>NUCLEOTIDE SEQUENCE [LARGE SCALE GENOMIC DNA]</scope>
    <source>
        <tissue evidence="3">Whole gametophyte</tissue>
    </source>
</reference>
<dbReference type="EMBL" id="LVLJ01003524">
    <property type="protein sequence ID" value="OAE21159.1"/>
    <property type="molecule type" value="Genomic_DNA"/>
</dbReference>
<evidence type="ECO:0000259" key="2">
    <source>
        <dbReference type="Pfam" id="PF24865"/>
    </source>
</evidence>
<sequence length="136" mass="14696">MAMNGKLSLVLVFALLAALAVVSVRSDATFKDPRGMVNLANFQALNNALYCLDNKTAAVCPPGGYLNETGKIPQFSTADALVYCNEGCANQTLVQLKCVYDVYEPFRFNNNALVADIRNTIEAACDPTSILFGKHL</sequence>
<dbReference type="Proteomes" id="UP000077202">
    <property type="component" value="Unassembled WGS sequence"/>
</dbReference>
<feature type="signal peptide" evidence="1">
    <location>
        <begin position="1"/>
        <end position="26"/>
    </location>
</feature>
<comment type="caution">
    <text evidence="3">The sequence shown here is derived from an EMBL/GenBank/DDBJ whole genome shotgun (WGS) entry which is preliminary data.</text>
</comment>
<dbReference type="PANTHER" id="PTHR34366">
    <property type="entry name" value="OS07G0289901 PROTEIN-RELATED"/>
    <property type="match status" value="1"/>
</dbReference>
<dbReference type="Pfam" id="PF24865">
    <property type="entry name" value="DUF7731"/>
    <property type="match status" value="1"/>
</dbReference>
<dbReference type="AlphaFoldDB" id="A0A176VJN0"/>
<feature type="domain" description="DUF7731" evidence="2">
    <location>
        <begin position="42"/>
        <end position="126"/>
    </location>
</feature>
<dbReference type="PANTHER" id="PTHR34366:SF7">
    <property type="entry name" value="TRANSMEMBRANE PROTEIN"/>
    <property type="match status" value="1"/>
</dbReference>
<name>A0A176VJN0_MARPO</name>
<keyword evidence="4" id="KW-1185">Reference proteome</keyword>
<keyword evidence="1" id="KW-0732">Signal</keyword>